<comment type="caution">
    <text evidence="12">Lacks conserved residue(s) required for the propagation of feature annotation.</text>
</comment>
<evidence type="ECO:0000256" key="6">
    <source>
        <dbReference type="ARBA" id="ARBA00022960"/>
    </source>
</evidence>
<dbReference type="InterPro" id="IPR001986">
    <property type="entry name" value="Enolpyruvate_Tfrase_dom"/>
</dbReference>
<evidence type="ECO:0000256" key="5">
    <source>
        <dbReference type="ARBA" id="ARBA00022679"/>
    </source>
</evidence>
<evidence type="ECO:0000256" key="8">
    <source>
        <dbReference type="ARBA" id="ARBA00023306"/>
    </source>
</evidence>
<evidence type="ECO:0000259" key="13">
    <source>
        <dbReference type="Pfam" id="PF00275"/>
    </source>
</evidence>
<dbReference type="RefSeq" id="WP_136083308.1">
    <property type="nucleotide sequence ID" value="NZ_CAAHFG010000005.1"/>
</dbReference>
<sequence>MAKFIINGGKPIGGTFHPRGNKNAVLPMLASCLLTDQPIILHNVPLINDVKVMLQLLESIGVEVALEDHTLTLCAKGLRTTELDAELCAKVRTSILLAGPLTARHGGATIYPPGGDVIGRRRLDTHFYGLRSLGADISTDHAFRFKAGPLTAWKMVFDEASVTATENVMMAATLAEGTSTIYNAACEPHVQDLANLLNQMGADISGIGTNNLTIRGVGKLHGAEYTVQPDFMEVGSFIVASAVTGGTLTIPDAGEPLVQQVMQRTFSKLGVEWTRTGRTLVVPRQTERCIRPDEGNATPKIEDGIWPAFPSDLMSVSIVLATQTQGTALFFEKMFESRMYFVDHLMGMGANIIQCDPHRVVVIGPTRLRGSKLTSPDIRAGMALLIAACCADGESVIHNAQVIDRGYEAIEDRLAALGADIVREH</sequence>
<feature type="binding site" evidence="12">
    <location>
        <position position="312"/>
    </location>
    <ligand>
        <name>UDP-N-acetyl-alpha-D-glucosamine</name>
        <dbReference type="ChEBI" id="CHEBI:57705"/>
    </ligand>
</feature>
<keyword evidence="4 12" id="KW-0132">Cell division</keyword>
<evidence type="ECO:0000256" key="12">
    <source>
        <dbReference type="HAMAP-Rule" id="MF_00111"/>
    </source>
</evidence>
<keyword evidence="5 12" id="KW-0808">Transferase</keyword>
<keyword evidence="8 12" id="KW-0131">Cell cycle</keyword>
<protein>
    <recommendedName>
        <fullName evidence="12">UDP-N-acetylglucosamine 1-carboxyvinyltransferase</fullName>
        <ecNumber evidence="12">2.5.1.7</ecNumber>
    </recommendedName>
    <alternativeName>
        <fullName evidence="12">Enoylpyruvate transferase</fullName>
    </alternativeName>
    <alternativeName>
        <fullName evidence="12">UDP-N-acetylglucosamine enolpyruvyl transferase</fullName>
        <shortName evidence="12">EPT</shortName>
    </alternativeName>
</protein>
<dbReference type="GO" id="GO:0009252">
    <property type="term" value="P:peptidoglycan biosynthetic process"/>
    <property type="evidence" value="ECO:0007669"/>
    <property type="project" value="UniProtKB-UniRule"/>
</dbReference>
<organism evidence="14 15">
    <name type="scientific">Pontiella desulfatans</name>
    <dbReference type="NCBI Taxonomy" id="2750659"/>
    <lineage>
        <taxon>Bacteria</taxon>
        <taxon>Pseudomonadati</taxon>
        <taxon>Kiritimatiellota</taxon>
        <taxon>Kiritimatiellia</taxon>
        <taxon>Kiritimatiellales</taxon>
        <taxon>Pontiellaceae</taxon>
        <taxon>Pontiella</taxon>
    </lineage>
</organism>
<dbReference type="InterPro" id="IPR036968">
    <property type="entry name" value="Enolpyruvate_Tfrase_sf"/>
</dbReference>
<keyword evidence="6 12" id="KW-0133">Cell shape</keyword>
<feature type="binding site" evidence="12">
    <location>
        <position position="92"/>
    </location>
    <ligand>
        <name>UDP-N-acetyl-alpha-D-glucosamine</name>
        <dbReference type="ChEBI" id="CHEBI:57705"/>
    </ligand>
</feature>
<dbReference type="PANTHER" id="PTHR43783">
    <property type="entry name" value="UDP-N-ACETYLGLUCOSAMINE 1-CARBOXYVINYLTRANSFERASE"/>
    <property type="match status" value="1"/>
</dbReference>
<evidence type="ECO:0000256" key="2">
    <source>
        <dbReference type="ARBA" id="ARBA00004752"/>
    </source>
</evidence>
<dbReference type="EMBL" id="CAAHFG010000005">
    <property type="protein sequence ID" value="VGO17843.1"/>
    <property type="molecule type" value="Genomic_DNA"/>
</dbReference>
<evidence type="ECO:0000313" key="15">
    <source>
        <dbReference type="Proteomes" id="UP000366872"/>
    </source>
</evidence>
<dbReference type="InterPro" id="IPR050068">
    <property type="entry name" value="MurA_subfamily"/>
</dbReference>
<dbReference type="InterPro" id="IPR005750">
    <property type="entry name" value="UDP_GlcNAc_COvinyl_MurA"/>
</dbReference>
<evidence type="ECO:0000256" key="1">
    <source>
        <dbReference type="ARBA" id="ARBA00004496"/>
    </source>
</evidence>
<dbReference type="CDD" id="cd01555">
    <property type="entry name" value="UdpNAET"/>
    <property type="match status" value="1"/>
</dbReference>
<dbReference type="Proteomes" id="UP000366872">
    <property type="component" value="Unassembled WGS sequence"/>
</dbReference>
<dbReference type="SUPFAM" id="SSF55205">
    <property type="entry name" value="EPT/RTPC-like"/>
    <property type="match status" value="1"/>
</dbReference>
<dbReference type="GO" id="GO:0008360">
    <property type="term" value="P:regulation of cell shape"/>
    <property type="evidence" value="ECO:0007669"/>
    <property type="project" value="UniProtKB-KW"/>
</dbReference>
<dbReference type="InterPro" id="IPR013792">
    <property type="entry name" value="RNA3'P_cycl/enolpyr_Trfase_a/b"/>
</dbReference>
<evidence type="ECO:0000256" key="7">
    <source>
        <dbReference type="ARBA" id="ARBA00022984"/>
    </source>
</evidence>
<dbReference type="PANTHER" id="PTHR43783:SF1">
    <property type="entry name" value="UDP-N-ACETYLGLUCOSAMINE 1-CARBOXYVINYLTRANSFERASE"/>
    <property type="match status" value="1"/>
</dbReference>
<evidence type="ECO:0000256" key="4">
    <source>
        <dbReference type="ARBA" id="ARBA00022618"/>
    </source>
</evidence>
<dbReference type="GO" id="GO:0019277">
    <property type="term" value="P:UDP-N-acetylgalactosamine biosynthetic process"/>
    <property type="evidence" value="ECO:0007669"/>
    <property type="project" value="InterPro"/>
</dbReference>
<comment type="function">
    <text evidence="12">Cell wall formation. Adds enolpyruvyl to UDP-N-acetylglucosamine.</text>
</comment>
<evidence type="ECO:0000256" key="3">
    <source>
        <dbReference type="ARBA" id="ARBA00022490"/>
    </source>
</evidence>
<feature type="domain" description="Enolpyruvate transferase" evidence="13">
    <location>
        <begin position="7"/>
        <end position="414"/>
    </location>
</feature>
<keyword evidence="15" id="KW-1185">Reference proteome</keyword>
<dbReference type="Gene3D" id="3.65.10.10">
    <property type="entry name" value="Enolpyruvate transferase domain"/>
    <property type="match status" value="2"/>
</dbReference>
<comment type="subcellular location">
    <subcellularLocation>
        <location evidence="1 12">Cytoplasm</location>
    </subcellularLocation>
</comment>
<dbReference type="Pfam" id="PF00275">
    <property type="entry name" value="EPSP_synthase"/>
    <property type="match status" value="1"/>
</dbReference>
<accession>A0A6C2UDC2</accession>
<feature type="binding site" evidence="12">
    <location>
        <begin position="22"/>
        <end position="23"/>
    </location>
    <ligand>
        <name>phosphoenolpyruvate</name>
        <dbReference type="ChEBI" id="CHEBI:58702"/>
    </ligand>
</feature>
<dbReference type="AlphaFoldDB" id="A0A6C2UDC2"/>
<dbReference type="NCBIfam" id="TIGR01072">
    <property type="entry name" value="murA"/>
    <property type="match status" value="1"/>
</dbReference>
<comment type="similarity">
    <text evidence="10 12">Belongs to the EPSP synthase family. MurA subfamily.</text>
</comment>
<dbReference type="EC" id="2.5.1.7" evidence="12"/>
<dbReference type="GO" id="GO:0005737">
    <property type="term" value="C:cytoplasm"/>
    <property type="evidence" value="ECO:0007669"/>
    <property type="project" value="UniProtKB-SubCell"/>
</dbReference>
<evidence type="ECO:0000256" key="10">
    <source>
        <dbReference type="ARBA" id="ARBA00038367"/>
    </source>
</evidence>
<feature type="binding site" evidence="12">
    <location>
        <position position="334"/>
    </location>
    <ligand>
        <name>UDP-N-acetyl-alpha-D-glucosamine</name>
        <dbReference type="ChEBI" id="CHEBI:57705"/>
    </ligand>
</feature>
<dbReference type="GO" id="GO:0071555">
    <property type="term" value="P:cell wall organization"/>
    <property type="evidence" value="ECO:0007669"/>
    <property type="project" value="UniProtKB-KW"/>
</dbReference>
<name>A0A6C2UDC2_PONDE</name>
<dbReference type="GO" id="GO:0008760">
    <property type="term" value="F:UDP-N-acetylglucosamine 1-carboxyvinyltransferase activity"/>
    <property type="evidence" value="ECO:0007669"/>
    <property type="project" value="UniProtKB-UniRule"/>
</dbReference>
<dbReference type="NCBIfam" id="NF006873">
    <property type="entry name" value="PRK09369.1"/>
    <property type="match status" value="1"/>
</dbReference>
<evidence type="ECO:0000256" key="9">
    <source>
        <dbReference type="ARBA" id="ARBA00023316"/>
    </source>
</evidence>
<feature type="active site" description="Proton donor" evidence="12">
    <location>
        <position position="116"/>
    </location>
</feature>
<keyword evidence="9 12" id="KW-0961">Cell wall biogenesis/degradation</keyword>
<dbReference type="GO" id="GO:0051301">
    <property type="term" value="P:cell division"/>
    <property type="evidence" value="ECO:0007669"/>
    <property type="project" value="UniProtKB-KW"/>
</dbReference>
<dbReference type="HAMAP" id="MF_00111">
    <property type="entry name" value="MurA"/>
    <property type="match status" value="1"/>
</dbReference>
<evidence type="ECO:0000256" key="11">
    <source>
        <dbReference type="ARBA" id="ARBA00047527"/>
    </source>
</evidence>
<keyword evidence="3 12" id="KW-0963">Cytoplasm</keyword>
<reference evidence="14 15" key="1">
    <citation type="submission" date="2019-04" db="EMBL/GenBank/DDBJ databases">
        <authorList>
            <person name="Van Vliet M D."/>
        </authorList>
    </citation>
    <scope>NUCLEOTIDE SEQUENCE [LARGE SCALE GENOMIC DNA]</scope>
    <source>
        <strain evidence="14 15">F1</strain>
    </source>
</reference>
<evidence type="ECO:0000313" key="14">
    <source>
        <dbReference type="EMBL" id="VGO17843.1"/>
    </source>
</evidence>
<gene>
    <name evidence="12 14" type="primary">murA</name>
    <name evidence="14" type="ORF">PDESU_06445</name>
</gene>
<comment type="catalytic activity">
    <reaction evidence="11 12">
        <text>phosphoenolpyruvate + UDP-N-acetyl-alpha-D-glucosamine = UDP-N-acetyl-3-O-(1-carboxyvinyl)-alpha-D-glucosamine + phosphate</text>
        <dbReference type="Rhea" id="RHEA:18681"/>
        <dbReference type="ChEBI" id="CHEBI:43474"/>
        <dbReference type="ChEBI" id="CHEBI:57705"/>
        <dbReference type="ChEBI" id="CHEBI:58702"/>
        <dbReference type="ChEBI" id="CHEBI:68483"/>
        <dbReference type="EC" id="2.5.1.7"/>
    </reaction>
</comment>
<dbReference type="UniPathway" id="UPA00219"/>
<keyword evidence="7 12" id="KW-0573">Peptidoglycan synthesis</keyword>
<proteinExistence type="inferred from homology"/>
<comment type="pathway">
    <text evidence="2 12">Cell wall biogenesis; peptidoglycan biosynthesis.</text>
</comment>